<organism evidence="2 3">
    <name type="scientific">Portunus trituberculatus</name>
    <name type="common">Swimming crab</name>
    <name type="synonym">Neptunus trituberculatus</name>
    <dbReference type="NCBI Taxonomy" id="210409"/>
    <lineage>
        <taxon>Eukaryota</taxon>
        <taxon>Metazoa</taxon>
        <taxon>Ecdysozoa</taxon>
        <taxon>Arthropoda</taxon>
        <taxon>Crustacea</taxon>
        <taxon>Multicrustacea</taxon>
        <taxon>Malacostraca</taxon>
        <taxon>Eumalacostraca</taxon>
        <taxon>Eucarida</taxon>
        <taxon>Decapoda</taxon>
        <taxon>Pleocyemata</taxon>
        <taxon>Brachyura</taxon>
        <taxon>Eubrachyura</taxon>
        <taxon>Portunoidea</taxon>
        <taxon>Portunidae</taxon>
        <taxon>Portuninae</taxon>
        <taxon>Portunus</taxon>
    </lineage>
</organism>
<comment type="caution">
    <text evidence="2">The sequence shown here is derived from an EMBL/GenBank/DDBJ whole genome shotgun (WGS) entry which is preliminary data.</text>
</comment>
<keyword evidence="3" id="KW-1185">Reference proteome</keyword>
<protein>
    <submittedName>
        <fullName evidence="2">Uncharacterized protein</fullName>
    </submittedName>
</protein>
<evidence type="ECO:0000256" key="1">
    <source>
        <dbReference type="SAM" id="MobiDB-lite"/>
    </source>
</evidence>
<dbReference type="EMBL" id="VSRR010130019">
    <property type="protein sequence ID" value="MPD02120.1"/>
    <property type="molecule type" value="Genomic_DNA"/>
</dbReference>
<feature type="region of interest" description="Disordered" evidence="1">
    <location>
        <begin position="121"/>
        <end position="141"/>
    </location>
</feature>
<proteinExistence type="predicted"/>
<evidence type="ECO:0000313" key="2">
    <source>
        <dbReference type="EMBL" id="MPD02120.1"/>
    </source>
</evidence>
<accession>A0A5B7K520</accession>
<gene>
    <name evidence="2" type="ORF">E2C01_097679</name>
</gene>
<sequence length="155" mass="16271">MLSCSAPHPDSHITWKALCQLTFEELYATMCSWKCFVKRETVVSMYVPRGGGGGGASDVDTTVAVAEDSTAVTMAAVQFVAITLRDFLCYYACPKQVAGGEGRLAAYTVLHLPPSGSCSPSASAHPAAARPISPPHSGTPIPGYPHQLMSSLLAI</sequence>
<reference evidence="2 3" key="1">
    <citation type="submission" date="2019-05" db="EMBL/GenBank/DDBJ databases">
        <title>Another draft genome of Portunus trituberculatus and its Hox gene families provides insights of decapod evolution.</title>
        <authorList>
            <person name="Jeong J.-H."/>
            <person name="Song I."/>
            <person name="Kim S."/>
            <person name="Choi T."/>
            <person name="Kim D."/>
            <person name="Ryu S."/>
            <person name="Kim W."/>
        </authorList>
    </citation>
    <scope>NUCLEOTIDE SEQUENCE [LARGE SCALE GENOMIC DNA]</scope>
    <source>
        <tissue evidence="2">Muscle</tissue>
    </source>
</reference>
<name>A0A5B7K520_PORTR</name>
<evidence type="ECO:0000313" key="3">
    <source>
        <dbReference type="Proteomes" id="UP000324222"/>
    </source>
</evidence>
<dbReference type="AlphaFoldDB" id="A0A5B7K520"/>
<feature type="compositionally biased region" description="Low complexity" evidence="1">
    <location>
        <begin position="121"/>
        <end position="131"/>
    </location>
</feature>
<dbReference type="Proteomes" id="UP000324222">
    <property type="component" value="Unassembled WGS sequence"/>
</dbReference>